<dbReference type="Gene3D" id="3.30.70.1230">
    <property type="entry name" value="Nucleotide cyclase"/>
    <property type="match status" value="1"/>
</dbReference>
<keyword evidence="3" id="KW-1185">Reference proteome</keyword>
<dbReference type="PANTHER" id="PTHR43081:SF1">
    <property type="entry name" value="ADENYLATE CYCLASE, TERMINAL-DIFFERENTIATION SPECIFIC"/>
    <property type="match status" value="1"/>
</dbReference>
<sequence length="406" mass="45643">MIAPVIPENEEERLADLISLNLSAADRKEQFDGVIMILSKCIDVPIAYISSIASEKQNIHSSCGLNFESSDRATSFCGHTILQDDILIIEDTLEDERFYDNPMVVNEPNIRFYAGHPLSSVMGNNIGSLCIADSVPRKLKHTELSIFKMMGKLLNERIRMYKLVDLQKQIRASKNHLEELNRELLESNQFYKNLFGQYMSESLLQKVVKNKKETQLGGEERDVTVLVSDIRGFSPISEKYSAKTVIEVLNIYFEEMIDIIHQHDGYINEILGDGILMIFGAPNEIKNSALNAVQCARAMQKGMRKVNEKLGIRGLPILQMGIGINSGNLIVGNIGSKRRMKYGVVGENINIASRIEALTIPKQILISEALYEKISDAIQPIGSIRTKIKGFHKSIKIYDVSEVNEH</sequence>
<reference evidence="2 3" key="1">
    <citation type="submission" date="2019-05" db="EMBL/GenBank/DDBJ databases">
        <title>Flagellimonas sp. AsT0115, sp. nov., isolated from a marine red algae, Asparagopsis taxiformis.</title>
        <authorList>
            <person name="Kim J."/>
            <person name="Jeong S.E."/>
            <person name="Jeon C.O."/>
        </authorList>
    </citation>
    <scope>NUCLEOTIDE SEQUENCE [LARGE SCALE GENOMIC DNA]</scope>
    <source>
        <strain evidence="2 3">AsT0115</strain>
    </source>
</reference>
<dbReference type="Proteomes" id="UP000751614">
    <property type="component" value="Unassembled WGS sequence"/>
</dbReference>
<dbReference type="PROSITE" id="PS50125">
    <property type="entry name" value="GUANYLATE_CYCLASE_2"/>
    <property type="match status" value="1"/>
</dbReference>
<dbReference type="RefSeq" id="WP_138835712.1">
    <property type="nucleotide sequence ID" value="NZ_VCNI01000002.1"/>
</dbReference>
<dbReference type="InterPro" id="IPR029787">
    <property type="entry name" value="Nucleotide_cyclase"/>
</dbReference>
<dbReference type="Pfam" id="PF00211">
    <property type="entry name" value="Guanylate_cyc"/>
    <property type="match status" value="1"/>
</dbReference>
<dbReference type="SMART" id="SM00044">
    <property type="entry name" value="CYCc"/>
    <property type="match status" value="1"/>
</dbReference>
<name>A0ABY2WIX3_9FLAO</name>
<proteinExistence type="predicted"/>
<dbReference type="EMBL" id="VCNI01000002">
    <property type="protein sequence ID" value="TMU54487.1"/>
    <property type="molecule type" value="Genomic_DNA"/>
</dbReference>
<gene>
    <name evidence="2" type="ORF">FGG15_09700</name>
</gene>
<organism evidence="2 3">
    <name type="scientific">Flagellimonas algicola</name>
    <dbReference type="NCBI Taxonomy" id="2583815"/>
    <lineage>
        <taxon>Bacteria</taxon>
        <taxon>Pseudomonadati</taxon>
        <taxon>Bacteroidota</taxon>
        <taxon>Flavobacteriia</taxon>
        <taxon>Flavobacteriales</taxon>
        <taxon>Flavobacteriaceae</taxon>
        <taxon>Flagellimonas</taxon>
    </lineage>
</organism>
<comment type="caution">
    <text evidence="2">The sequence shown here is derived from an EMBL/GenBank/DDBJ whole genome shotgun (WGS) entry which is preliminary data.</text>
</comment>
<dbReference type="SUPFAM" id="SSF55781">
    <property type="entry name" value="GAF domain-like"/>
    <property type="match status" value="1"/>
</dbReference>
<dbReference type="PANTHER" id="PTHR43081">
    <property type="entry name" value="ADENYLATE CYCLASE, TERMINAL-DIFFERENTIATION SPECIFIC-RELATED"/>
    <property type="match status" value="1"/>
</dbReference>
<dbReference type="InterPro" id="IPR050697">
    <property type="entry name" value="Adenylyl/Guanylyl_Cyclase_3/4"/>
</dbReference>
<feature type="domain" description="Guanylate cyclase" evidence="1">
    <location>
        <begin position="224"/>
        <end position="356"/>
    </location>
</feature>
<dbReference type="CDD" id="cd07302">
    <property type="entry name" value="CHD"/>
    <property type="match status" value="1"/>
</dbReference>
<evidence type="ECO:0000313" key="2">
    <source>
        <dbReference type="EMBL" id="TMU54487.1"/>
    </source>
</evidence>
<accession>A0ABY2WIX3</accession>
<dbReference type="Gene3D" id="3.30.450.40">
    <property type="match status" value="1"/>
</dbReference>
<dbReference type="InterPro" id="IPR029016">
    <property type="entry name" value="GAF-like_dom_sf"/>
</dbReference>
<evidence type="ECO:0000259" key="1">
    <source>
        <dbReference type="PROSITE" id="PS50125"/>
    </source>
</evidence>
<evidence type="ECO:0000313" key="3">
    <source>
        <dbReference type="Proteomes" id="UP000751614"/>
    </source>
</evidence>
<protein>
    <submittedName>
        <fullName evidence="2">GAF domain-containing protein</fullName>
    </submittedName>
</protein>
<dbReference type="SUPFAM" id="SSF55073">
    <property type="entry name" value="Nucleotide cyclase"/>
    <property type="match status" value="1"/>
</dbReference>
<dbReference type="InterPro" id="IPR001054">
    <property type="entry name" value="A/G_cyclase"/>
</dbReference>